<protein>
    <submittedName>
        <fullName evidence="1">Uncharacterized protein</fullName>
    </submittedName>
</protein>
<evidence type="ECO:0000313" key="2">
    <source>
        <dbReference type="Proteomes" id="UP000558488"/>
    </source>
</evidence>
<dbReference type="AlphaFoldDB" id="A0A7J8A7D3"/>
<gene>
    <name evidence="1" type="ORF">mPipKuh1_008852</name>
</gene>
<sequence length="139" mass="16031">MNLEYYTEIFPEGYKFSEDMNLLTKGGFFFSEWAEDKVHKNGCPKFNLLSTHGIASFSRLKPFDDFLLPPGICGIKGFCFVFCLPLQPDLLAHSFPSEIPFHLLELEVCTSPSLHVKFYAFCLNDFHPHICLINCFFFL</sequence>
<reference evidence="1 2" key="1">
    <citation type="journal article" date="2020" name="Nature">
        <title>Six reference-quality genomes reveal evolution of bat adaptations.</title>
        <authorList>
            <person name="Jebb D."/>
            <person name="Huang Z."/>
            <person name="Pippel M."/>
            <person name="Hughes G.M."/>
            <person name="Lavrichenko K."/>
            <person name="Devanna P."/>
            <person name="Winkler S."/>
            <person name="Jermiin L.S."/>
            <person name="Skirmuntt E.C."/>
            <person name="Katzourakis A."/>
            <person name="Burkitt-Gray L."/>
            <person name="Ray D.A."/>
            <person name="Sullivan K.A.M."/>
            <person name="Roscito J.G."/>
            <person name="Kirilenko B.M."/>
            <person name="Davalos L.M."/>
            <person name="Corthals A.P."/>
            <person name="Power M.L."/>
            <person name="Jones G."/>
            <person name="Ransome R.D."/>
            <person name="Dechmann D.K.N."/>
            <person name="Locatelli A.G."/>
            <person name="Puechmaille S.J."/>
            <person name="Fedrigo O."/>
            <person name="Jarvis E.D."/>
            <person name="Hiller M."/>
            <person name="Vernes S.C."/>
            <person name="Myers E.W."/>
            <person name="Teeling E.C."/>
        </authorList>
    </citation>
    <scope>NUCLEOTIDE SEQUENCE [LARGE SCALE GENOMIC DNA]</scope>
    <source>
        <strain evidence="1">MPipKuh1</strain>
        <tissue evidence="1">Flight muscle</tissue>
    </source>
</reference>
<dbReference type="Proteomes" id="UP000558488">
    <property type="component" value="Unassembled WGS sequence"/>
</dbReference>
<organism evidence="1 2">
    <name type="scientific">Pipistrellus kuhlii</name>
    <name type="common">Kuhl's pipistrelle</name>
    <dbReference type="NCBI Taxonomy" id="59472"/>
    <lineage>
        <taxon>Eukaryota</taxon>
        <taxon>Metazoa</taxon>
        <taxon>Chordata</taxon>
        <taxon>Craniata</taxon>
        <taxon>Vertebrata</taxon>
        <taxon>Euteleostomi</taxon>
        <taxon>Mammalia</taxon>
        <taxon>Eutheria</taxon>
        <taxon>Laurasiatheria</taxon>
        <taxon>Chiroptera</taxon>
        <taxon>Yangochiroptera</taxon>
        <taxon>Vespertilionidae</taxon>
        <taxon>Pipistrellus</taxon>
    </lineage>
</organism>
<dbReference type="EMBL" id="JACAGB010000002">
    <property type="protein sequence ID" value="KAF6382487.1"/>
    <property type="molecule type" value="Genomic_DNA"/>
</dbReference>
<name>A0A7J8A7D3_PIPKU</name>
<keyword evidence="2" id="KW-1185">Reference proteome</keyword>
<proteinExistence type="predicted"/>
<evidence type="ECO:0000313" key="1">
    <source>
        <dbReference type="EMBL" id="KAF6382487.1"/>
    </source>
</evidence>
<comment type="caution">
    <text evidence="1">The sequence shown here is derived from an EMBL/GenBank/DDBJ whole genome shotgun (WGS) entry which is preliminary data.</text>
</comment>
<accession>A0A7J8A7D3</accession>